<proteinExistence type="predicted"/>
<sequence length="63" mass="7430">MSTIREHLNNGENTFDITINDSMIDSYKQIIYYLVAYQLSNTDWSGEKLMVTYSQNMLHCVIY</sequence>
<dbReference type="AlphaFoldDB" id="C0FYM8"/>
<evidence type="ECO:0000313" key="2">
    <source>
        <dbReference type="Proteomes" id="UP000003561"/>
    </source>
</evidence>
<protein>
    <submittedName>
        <fullName evidence="1">Uncharacterized protein</fullName>
    </submittedName>
</protein>
<comment type="caution">
    <text evidence="1">The sequence shown here is derived from an EMBL/GenBank/DDBJ whole genome shotgun (WGS) entry which is preliminary data.</text>
</comment>
<organism evidence="1 2">
    <name type="scientific">Roseburia inulinivorans DSM 16841</name>
    <dbReference type="NCBI Taxonomy" id="622312"/>
    <lineage>
        <taxon>Bacteria</taxon>
        <taxon>Bacillati</taxon>
        <taxon>Bacillota</taxon>
        <taxon>Clostridia</taxon>
        <taxon>Lachnospirales</taxon>
        <taxon>Lachnospiraceae</taxon>
        <taxon>Roseburia</taxon>
    </lineage>
</organism>
<accession>C0FYM8</accession>
<reference evidence="1 2" key="2">
    <citation type="submission" date="2009-03" db="EMBL/GenBank/DDBJ databases">
        <title>Draft genome sequence of Roseburia inulinivorans (DSM 16841).</title>
        <authorList>
            <person name="Sudarsanam P."/>
            <person name="Ley R."/>
            <person name="Guruge J."/>
            <person name="Turnbaugh P.J."/>
            <person name="Mahowald M."/>
            <person name="Liep D."/>
            <person name="Gordon J."/>
        </authorList>
    </citation>
    <scope>NUCLEOTIDE SEQUENCE [LARGE SCALE GENOMIC DNA]</scope>
    <source>
        <strain evidence="1 2">DSM 16841</strain>
    </source>
</reference>
<dbReference type="EMBL" id="ACFY01000156">
    <property type="protein sequence ID" value="EEG92367.1"/>
    <property type="molecule type" value="Genomic_DNA"/>
</dbReference>
<gene>
    <name evidence="1" type="ORF">ROSEINA2194_03867</name>
</gene>
<name>C0FYM8_9FIRM</name>
<evidence type="ECO:0000313" key="1">
    <source>
        <dbReference type="EMBL" id="EEG92367.1"/>
    </source>
</evidence>
<reference evidence="1 2" key="1">
    <citation type="submission" date="2009-02" db="EMBL/GenBank/DDBJ databases">
        <authorList>
            <person name="Fulton L."/>
            <person name="Clifton S."/>
            <person name="Fulton B."/>
            <person name="Xu J."/>
            <person name="Minx P."/>
            <person name="Pepin K.H."/>
            <person name="Johnson M."/>
            <person name="Bhonagiri V."/>
            <person name="Nash W.E."/>
            <person name="Mardis E.R."/>
            <person name="Wilson R.K."/>
        </authorList>
    </citation>
    <scope>NUCLEOTIDE SEQUENCE [LARGE SCALE GENOMIC DNA]</scope>
    <source>
        <strain evidence="1 2">DSM 16841</strain>
    </source>
</reference>
<dbReference type="Proteomes" id="UP000003561">
    <property type="component" value="Unassembled WGS sequence"/>
</dbReference>